<feature type="transmembrane region" description="Helical" evidence="2">
    <location>
        <begin position="199"/>
        <end position="219"/>
    </location>
</feature>
<feature type="compositionally biased region" description="Low complexity" evidence="1">
    <location>
        <begin position="239"/>
        <end position="257"/>
    </location>
</feature>
<dbReference type="AlphaFoldDB" id="A0A4P9Y2Y0"/>
<feature type="transmembrane region" description="Helical" evidence="2">
    <location>
        <begin position="114"/>
        <end position="134"/>
    </location>
</feature>
<feature type="transmembrane region" description="Helical" evidence="2">
    <location>
        <begin position="16"/>
        <end position="35"/>
    </location>
</feature>
<accession>A0A4P9Y2Y0</accession>
<name>A0A4P9Y2Y0_9FUNG</name>
<feature type="region of interest" description="Disordered" evidence="1">
    <location>
        <begin position="233"/>
        <end position="257"/>
    </location>
</feature>
<keyword evidence="2" id="KW-0812">Transmembrane</keyword>
<protein>
    <submittedName>
        <fullName evidence="3">Uncharacterized protein</fullName>
    </submittedName>
</protein>
<evidence type="ECO:0000313" key="4">
    <source>
        <dbReference type="Proteomes" id="UP000267251"/>
    </source>
</evidence>
<dbReference type="Proteomes" id="UP000267251">
    <property type="component" value="Unassembled WGS sequence"/>
</dbReference>
<reference evidence="4" key="1">
    <citation type="journal article" date="2018" name="Nat. Microbiol.">
        <title>Leveraging single-cell genomics to expand the fungal tree of life.</title>
        <authorList>
            <person name="Ahrendt S.R."/>
            <person name="Quandt C.A."/>
            <person name="Ciobanu D."/>
            <person name="Clum A."/>
            <person name="Salamov A."/>
            <person name="Andreopoulos B."/>
            <person name="Cheng J.F."/>
            <person name="Woyke T."/>
            <person name="Pelin A."/>
            <person name="Henrissat B."/>
            <person name="Reynolds N.K."/>
            <person name="Benny G.L."/>
            <person name="Smith M.E."/>
            <person name="James T.Y."/>
            <person name="Grigoriev I.V."/>
        </authorList>
    </citation>
    <scope>NUCLEOTIDE SEQUENCE [LARGE SCALE GENOMIC DNA]</scope>
</reference>
<feature type="transmembrane region" description="Helical" evidence="2">
    <location>
        <begin position="78"/>
        <end position="94"/>
    </location>
</feature>
<dbReference type="EMBL" id="KZ988077">
    <property type="protein sequence ID" value="RKP13227.1"/>
    <property type="molecule type" value="Genomic_DNA"/>
</dbReference>
<organism evidence="3 4">
    <name type="scientific">Piptocephalis cylindrospora</name>
    <dbReference type="NCBI Taxonomy" id="1907219"/>
    <lineage>
        <taxon>Eukaryota</taxon>
        <taxon>Fungi</taxon>
        <taxon>Fungi incertae sedis</taxon>
        <taxon>Zoopagomycota</taxon>
        <taxon>Zoopagomycotina</taxon>
        <taxon>Zoopagomycetes</taxon>
        <taxon>Zoopagales</taxon>
        <taxon>Piptocephalidaceae</taxon>
        <taxon>Piptocephalis</taxon>
    </lineage>
</organism>
<keyword evidence="4" id="KW-1185">Reference proteome</keyword>
<gene>
    <name evidence="3" type="ORF">BJ684DRAFT_20268</name>
</gene>
<dbReference type="OrthoDB" id="10453981at2759"/>
<keyword evidence="2" id="KW-0472">Membrane</keyword>
<evidence type="ECO:0000256" key="1">
    <source>
        <dbReference type="SAM" id="MobiDB-lite"/>
    </source>
</evidence>
<evidence type="ECO:0000256" key="2">
    <source>
        <dbReference type="SAM" id="Phobius"/>
    </source>
</evidence>
<evidence type="ECO:0000313" key="3">
    <source>
        <dbReference type="EMBL" id="RKP13227.1"/>
    </source>
</evidence>
<proteinExistence type="predicted"/>
<sequence>MLLIQVISCWSPLTSIRHLVVVASVFSLNQILAYMSKGGFWKGRGESKPSILASVWPQRRQSASRYFANVPSLLKNPYVYLVLAAIGIIWWKGWVTGALSPIWYHAVDLLDWTFSSPITLSFTLLSLLLLTAVISQNSSTTLSRSIQPYVPSFLQRNANWLVPTLMMIWKAYESQRSQSPGWIPTIHRWIWGPSLSETWLAIALSAIPVLLPPLLMVTAPKRKAIWWKPSTWGRRRDSPPSSSGPSVPRGTSLAISS</sequence>
<keyword evidence="2" id="KW-1133">Transmembrane helix</keyword>